<dbReference type="Pfam" id="PF03649">
    <property type="entry name" value="UPF0014"/>
    <property type="match status" value="1"/>
</dbReference>
<feature type="region of interest" description="Disordered" evidence="6">
    <location>
        <begin position="504"/>
        <end position="534"/>
    </location>
</feature>
<organism evidence="8">
    <name type="scientific">Mantoniella antarctica</name>
    <dbReference type="NCBI Taxonomy" id="81844"/>
    <lineage>
        <taxon>Eukaryota</taxon>
        <taxon>Viridiplantae</taxon>
        <taxon>Chlorophyta</taxon>
        <taxon>Mamiellophyceae</taxon>
        <taxon>Mamiellales</taxon>
        <taxon>Mamiellaceae</taxon>
        <taxon>Mantoniella</taxon>
    </lineage>
</organism>
<evidence type="ECO:0000256" key="4">
    <source>
        <dbReference type="ARBA" id="ARBA00022989"/>
    </source>
</evidence>
<dbReference type="AlphaFoldDB" id="A0A7S0X4Z8"/>
<feature type="transmembrane region" description="Helical" evidence="7">
    <location>
        <begin position="372"/>
        <end position="394"/>
    </location>
</feature>
<evidence type="ECO:0000256" key="7">
    <source>
        <dbReference type="SAM" id="Phobius"/>
    </source>
</evidence>
<feature type="transmembrane region" description="Helical" evidence="7">
    <location>
        <begin position="406"/>
        <end position="432"/>
    </location>
</feature>
<comment type="subcellular location">
    <subcellularLocation>
        <location evidence="1">Membrane</location>
        <topology evidence="1">Multi-pass membrane protein</topology>
    </subcellularLocation>
</comment>
<evidence type="ECO:0000256" key="6">
    <source>
        <dbReference type="SAM" id="MobiDB-lite"/>
    </source>
</evidence>
<keyword evidence="5 7" id="KW-0472">Membrane</keyword>
<gene>
    <name evidence="8" type="ORF">MANT1106_LOCUS5910</name>
</gene>
<proteinExistence type="inferred from homology"/>
<comment type="similarity">
    <text evidence="2">Belongs to the UPF0014 family.</text>
</comment>
<feature type="transmembrane region" description="Helical" evidence="7">
    <location>
        <begin position="128"/>
        <end position="154"/>
    </location>
</feature>
<dbReference type="PANTHER" id="PTHR30028">
    <property type="entry name" value="UPF0014 INNER MEMBRANE PROTEIN YBBM-RELATED"/>
    <property type="match status" value="1"/>
</dbReference>
<reference evidence="8" key="1">
    <citation type="submission" date="2021-01" db="EMBL/GenBank/DDBJ databases">
        <authorList>
            <person name="Corre E."/>
            <person name="Pelletier E."/>
            <person name="Niang G."/>
            <person name="Scheremetjew M."/>
            <person name="Finn R."/>
            <person name="Kale V."/>
            <person name="Holt S."/>
            <person name="Cochrane G."/>
            <person name="Meng A."/>
            <person name="Brown T."/>
            <person name="Cohen L."/>
        </authorList>
    </citation>
    <scope>NUCLEOTIDE SEQUENCE</scope>
    <source>
        <strain evidence="8">SL-175</strain>
    </source>
</reference>
<feature type="transmembrane region" description="Helical" evidence="7">
    <location>
        <begin position="221"/>
        <end position="243"/>
    </location>
</feature>
<accession>A0A7S0X4Z8</accession>
<dbReference type="EMBL" id="HBFC01010207">
    <property type="protein sequence ID" value="CAD8703228.1"/>
    <property type="molecule type" value="Transcribed_RNA"/>
</dbReference>
<evidence type="ECO:0000313" key="8">
    <source>
        <dbReference type="EMBL" id="CAD8703228.1"/>
    </source>
</evidence>
<name>A0A7S0X4Z8_9CHLO</name>
<feature type="transmembrane region" description="Helical" evidence="7">
    <location>
        <begin position="189"/>
        <end position="209"/>
    </location>
</feature>
<evidence type="ECO:0000256" key="2">
    <source>
        <dbReference type="ARBA" id="ARBA00005268"/>
    </source>
</evidence>
<feature type="transmembrane region" description="Helical" evidence="7">
    <location>
        <begin position="279"/>
        <end position="303"/>
    </location>
</feature>
<dbReference type="GO" id="GO:0005886">
    <property type="term" value="C:plasma membrane"/>
    <property type="evidence" value="ECO:0007669"/>
    <property type="project" value="TreeGrafter"/>
</dbReference>
<evidence type="ECO:0000256" key="3">
    <source>
        <dbReference type="ARBA" id="ARBA00022692"/>
    </source>
</evidence>
<keyword evidence="4 7" id="KW-1133">Transmembrane helix</keyword>
<protein>
    <submittedName>
        <fullName evidence="8">Uncharacterized protein</fullName>
    </submittedName>
</protein>
<feature type="transmembrane region" description="Helical" evidence="7">
    <location>
        <begin position="309"/>
        <end position="333"/>
    </location>
</feature>
<keyword evidence="3 7" id="KW-0812">Transmembrane</keyword>
<feature type="transmembrane region" description="Helical" evidence="7">
    <location>
        <begin position="249"/>
        <end position="267"/>
    </location>
</feature>
<dbReference type="InterPro" id="IPR005226">
    <property type="entry name" value="UPF0014_fam"/>
</dbReference>
<dbReference type="PANTHER" id="PTHR30028:SF0">
    <property type="entry name" value="PROTEIN ALUMINUM SENSITIVE 3"/>
    <property type="match status" value="1"/>
</dbReference>
<evidence type="ECO:0000256" key="5">
    <source>
        <dbReference type="ARBA" id="ARBA00023136"/>
    </source>
</evidence>
<evidence type="ECO:0000256" key="1">
    <source>
        <dbReference type="ARBA" id="ARBA00004141"/>
    </source>
</evidence>
<sequence>MAMRAWMTSRHAWVWRPRRVSTARGPLYRGARRTARCSPCTWPRNPTSSCWTSPPPRATQPLPLWWKGCWRSTPAQSCGYRTTRSSRGAWEVACTNFPPRPVRGRCDGRCCGGRRDGCVRRSLPPQRVAATVGMAALWMFHSVTAATAAAAAAAPTPAAIHASVTTPLVTSSWVRSAADIAASADGSSIPISSLDLALSFALVLGVMIASWRLKLGISTKLAVAAVRAVVQLSVLGYILLPIFRLNSPPLVVAYISFMIAVAVAEAEGRLEYTYPGVRLHLLVAVAGAAVATCGWTLFVVLRVGAHAQYAIPVAGILLGNSIAKVSLGVSAVLTELAESPGKVEQLLALGATRFEATAPLLRRAMNTALTPLLNTLSVAGIVSIPGMMTGQIMGGTPPEQAARYQILILFAIAGTACASLLVACELAVWAVLDGETHRVKRELLTPRDSENKGGKRTRLFVVGVVEKRVDSVVAATRGAWMWLRGAWIGAGHLDDGRREQSRYHHIREEEEDKNGSGSGSGVSSGDNIEPRLPA</sequence>